<name>A0ABN2Y0V4_9ACTN</name>
<feature type="transmembrane region" description="Helical" evidence="2">
    <location>
        <begin position="133"/>
        <end position="154"/>
    </location>
</feature>
<feature type="transmembrane region" description="Helical" evidence="2">
    <location>
        <begin position="88"/>
        <end position="113"/>
    </location>
</feature>
<feature type="region of interest" description="Disordered" evidence="1">
    <location>
        <begin position="159"/>
        <end position="286"/>
    </location>
</feature>
<feature type="compositionally biased region" description="Pro residues" evidence="1">
    <location>
        <begin position="207"/>
        <end position="242"/>
    </location>
</feature>
<feature type="transmembrane region" description="Helical" evidence="2">
    <location>
        <begin position="21"/>
        <end position="46"/>
    </location>
</feature>
<keyword evidence="4" id="KW-1185">Reference proteome</keyword>
<feature type="compositionally biased region" description="Low complexity" evidence="1">
    <location>
        <begin position="180"/>
        <end position="191"/>
    </location>
</feature>
<organism evidence="3 4">
    <name type="scientific">Actinomadura napierensis</name>
    <dbReference type="NCBI Taxonomy" id="267854"/>
    <lineage>
        <taxon>Bacteria</taxon>
        <taxon>Bacillati</taxon>
        <taxon>Actinomycetota</taxon>
        <taxon>Actinomycetes</taxon>
        <taxon>Streptosporangiales</taxon>
        <taxon>Thermomonosporaceae</taxon>
        <taxon>Actinomadura</taxon>
    </lineage>
</organism>
<evidence type="ECO:0000313" key="4">
    <source>
        <dbReference type="Proteomes" id="UP001501020"/>
    </source>
</evidence>
<dbReference type="EMBL" id="BAAAMR010000002">
    <property type="protein sequence ID" value="GAA2119999.1"/>
    <property type="molecule type" value="Genomic_DNA"/>
</dbReference>
<reference evidence="3 4" key="1">
    <citation type="journal article" date="2019" name="Int. J. Syst. Evol. Microbiol.">
        <title>The Global Catalogue of Microorganisms (GCM) 10K type strain sequencing project: providing services to taxonomists for standard genome sequencing and annotation.</title>
        <authorList>
            <consortium name="The Broad Institute Genomics Platform"/>
            <consortium name="The Broad Institute Genome Sequencing Center for Infectious Disease"/>
            <person name="Wu L."/>
            <person name="Ma J."/>
        </authorList>
    </citation>
    <scope>NUCLEOTIDE SEQUENCE [LARGE SCALE GENOMIC DNA]</scope>
    <source>
        <strain evidence="3 4">JCM 13850</strain>
    </source>
</reference>
<keyword evidence="2" id="KW-0812">Transmembrane</keyword>
<feature type="compositionally biased region" description="Low complexity" evidence="1">
    <location>
        <begin position="162"/>
        <end position="171"/>
    </location>
</feature>
<evidence type="ECO:0000256" key="2">
    <source>
        <dbReference type="SAM" id="Phobius"/>
    </source>
</evidence>
<keyword evidence="2" id="KW-1133">Transmembrane helix</keyword>
<protein>
    <submittedName>
        <fullName evidence="3">Uncharacterized protein</fullName>
    </submittedName>
</protein>
<dbReference type="Proteomes" id="UP001501020">
    <property type="component" value="Unassembled WGS sequence"/>
</dbReference>
<comment type="caution">
    <text evidence="3">The sequence shown here is derived from an EMBL/GenBank/DDBJ whole genome shotgun (WGS) entry which is preliminary data.</text>
</comment>
<keyword evidence="2" id="KW-0472">Membrane</keyword>
<feature type="transmembrane region" description="Helical" evidence="2">
    <location>
        <begin position="58"/>
        <end position="76"/>
    </location>
</feature>
<evidence type="ECO:0000256" key="1">
    <source>
        <dbReference type="SAM" id="MobiDB-lite"/>
    </source>
</evidence>
<gene>
    <name evidence="3" type="ORF">GCM10009727_04330</name>
</gene>
<proteinExistence type="predicted"/>
<sequence length="286" mass="28999">MTDARFNGRMSQSRPATSTGGAIAMVLVGGAVATGVVIAASAFASYPSPEMLHFRSSTGFFLFVCVLGGLVTALGLMLCRPRGPVPPILAAVSALVVMEVGKRIGALLALMIGLERVPDGMVSAIMKPRFDKYFAYELLAVVIAGGLGALRVSMSGGFGAAQQRQPGWTGPQPQPGAGFGQPPMGQPAQPFGAPPAQPYGAPGGQPMQPPPPSGQPFNAPPPPGSQPPPPSGRPFNAPPPPGGGGGAPRDAGRPTPGPLRRPRAVPWRDSGSASAERPEVAGSASY</sequence>
<accession>A0ABN2Y0V4</accession>
<evidence type="ECO:0000313" key="3">
    <source>
        <dbReference type="EMBL" id="GAA2119999.1"/>
    </source>
</evidence>